<protein>
    <submittedName>
        <fullName evidence="9">ABC transporter substrate-binding protein</fullName>
    </submittedName>
</protein>
<proteinExistence type="inferred from homology"/>
<evidence type="ECO:0000313" key="10">
    <source>
        <dbReference type="Proteomes" id="UP000029995"/>
    </source>
</evidence>
<gene>
    <name evidence="9" type="ORF">P409_06085</name>
</gene>
<dbReference type="RefSeq" id="WP_034833001.1">
    <property type="nucleotide sequence ID" value="NZ_JANX01000045.1"/>
</dbReference>
<evidence type="ECO:0000313" key="9">
    <source>
        <dbReference type="EMBL" id="KGM35144.1"/>
    </source>
</evidence>
<dbReference type="GO" id="GO:0042597">
    <property type="term" value="C:periplasmic space"/>
    <property type="evidence" value="ECO:0007669"/>
    <property type="project" value="UniProtKB-SubCell"/>
</dbReference>
<feature type="chain" id="PRO_5001968425" evidence="8">
    <location>
        <begin position="28"/>
        <end position="461"/>
    </location>
</feature>
<dbReference type="SUPFAM" id="SSF53850">
    <property type="entry name" value="Periplasmic binding protein-like II"/>
    <property type="match status" value="1"/>
</dbReference>
<dbReference type="InterPro" id="IPR050490">
    <property type="entry name" value="Bact_solute-bd_prot1"/>
</dbReference>
<dbReference type="AlphaFoldDB" id="A0A0A0DAJ0"/>
<dbReference type="Pfam" id="PF13416">
    <property type="entry name" value="SBP_bac_8"/>
    <property type="match status" value="1"/>
</dbReference>
<evidence type="ECO:0000256" key="1">
    <source>
        <dbReference type="ARBA" id="ARBA00004418"/>
    </source>
</evidence>
<dbReference type="Proteomes" id="UP000029995">
    <property type="component" value="Unassembled WGS sequence"/>
</dbReference>
<keyword evidence="5" id="KW-0472">Membrane</keyword>
<dbReference type="EMBL" id="JANX01000045">
    <property type="protein sequence ID" value="KGM35144.1"/>
    <property type="molecule type" value="Genomic_DNA"/>
</dbReference>
<dbReference type="PANTHER" id="PTHR43649:SF33">
    <property type="entry name" value="POLYGALACTURONAN_RHAMNOGALACTURONAN-BINDING PROTEIN YTCQ"/>
    <property type="match status" value="1"/>
</dbReference>
<dbReference type="OrthoDB" id="8871943at2"/>
<organism evidence="9 10">
    <name type="scientific">Inquilinus limosus MP06</name>
    <dbReference type="NCBI Taxonomy" id="1398085"/>
    <lineage>
        <taxon>Bacteria</taxon>
        <taxon>Pseudomonadati</taxon>
        <taxon>Pseudomonadota</taxon>
        <taxon>Alphaproteobacteria</taxon>
        <taxon>Rhodospirillales</taxon>
        <taxon>Rhodospirillaceae</taxon>
        <taxon>Inquilinus</taxon>
    </lineage>
</organism>
<feature type="signal peptide" evidence="8">
    <location>
        <begin position="1"/>
        <end position="27"/>
    </location>
</feature>
<reference evidence="9 10" key="1">
    <citation type="submission" date="2014-01" db="EMBL/GenBank/DDBJ databases">
        <title>Genome sequence determination for a cystic fibrosis isolate, Inquilinus limosus.</title>
        <authorList>
            <person name="Pino M."/>
            <person name="Di Conza J."/>
            <person name="Gutkind G."/>
        </authorList>
    </citation>
    <scope>NUCLEOTIDE SEQUENCE [LARGE SCALE GENOMIC DNA]</scope>
    <source>
        <strain evidence="9 10">MP06</strain>
    </source>
</reference>
<name>A0A0A0DAJ0_9PROT</name>
<keyword evidence="6" id="KW-0564">Palmitate</keyword>
<evidence type="ECO:0000256" key="5">
    <source>
        <dbReference type="ARBA" id="ARBA00023136"/>
    </source>
</evidence>
<accession>A0A0A0DAJ0</accession>
<sequence length="461" mass="51391">MPKIGLRHLMAGCALTLGLAATLPAQAQDTLTVWVTKGFYKGEDDALLALIDRYQKATGVKVELSLYSTEDCIVKSVAAVEAGTPPDVGYCTTYDFRTTGQWAYEGRLEDVSDVINPIKDQFQPDALATTFLMNGKTGQKAYYAFPIERQTMHIFYWKDMLQDAGFSEADIPGTWNEYWDFWCDKVQGALRKKGKRIYAIGQPMSVAASDTFFSFLTWANAYNVKIVDETGKIVLDQPENRAAMIEAVKSYSSIFTRGCTPPSSVNWLDTDNNVNFHNKTTVLTHNATISIPSKHLDDSTNQTLTEEQRAQAKKNYDENIRTTLFPKKPDGGTLPNLAATKTAVIFADSKNKARAKEFMAFMMKDENLTPFVEGSVGRWYPVTKSGAARPFWTDGSDPHRAVVSKQFTEGTVPFPFVYNYHFTTVNAENVWAKALNRVVQDGVSPDQAVDEMIARIKEIAG</sequence>
<comment type="caution">
    <text evidence="9">The sequence shown here is derived from an EMBL/GenBank/DDBJ whole genome shotgun (WGS) entry which is preliminary data.</text>
</comment>
<keyword evidence="3" id="KW-1003">Cell membrane</keyword>
<evidence type="ECO:0000256" key="7">
    <source>
        <dbReference type="ARBA" id="ARBA00023288"/>
    </source>
</evidence>
<dbReference type="InterPro" id="IPR006059">
    <property type="entry name" value="SBP"/>
</dbReference>
<dbReference type="PANTHER" id="PTHR43649">
    <property type="entry name" value="ARABINOSE-BINDING PROTEIN-RELATED"/>
    <property type="match status" value="1"/>
</dbReference>
<evidence type="ECO:0000256" key="6">
    <source>
        <dbReference type="ARBA" id="ARBA00023139"/>
    </source>
</evidence>
<evidence type="ECO:0000256" key="8">
    <source>
        <dbReference type="SAM" id="SignalP"/>
    </source>
</evidence>
<keyword evidence="7" id="KW-0449">Lipoprotein</keyword>
<evidence type="ECO:0000256" key="4">
    <source>
        <dbReference type="ARBA" id="ARBA00022729"/>
    </source>
</evidence>
<evidence type="ECO:0000256" key="3">
    <source>
        <dbReference type="ARBA" id="ARBA00022475"/>
    </source>
</evidence>
<comment type="subcellular location">
    <subcellularLocation>
        <location evidence="1">Periplasm</location>
    </subcellularLocation>
</comment>
<keyword evidence="4 8" id="KW-0732">Signal</keyword>
<evidence type="ECO:0000256" key="2">
    <source>
        <dbReference type="ARBA" id="ARBA00008520"/>
    </source>
</evidence>
<dbReference type="Gene3D" id="3.40.190.10">
    <property type="entry name" value="Periplasmic binding protein-like II"/>
    <property type="match status" value="1"/>
</dbReference>
<comment type="similarity">
    <text evidence="2">Belongs to the bacterial solute-binding protein 1 family.</text>
</comment>